<evidence type="ECO:0000313" key="3">
    <source>
        <dbReference type="Proteomes" id="UP000539313"/>
    </source>
</evidence>
<dbReference type="CDD" id="cd00090">
    <property type="entry name" value="HTH_ARSR"/>
    <property type="match status" value="1"/>
</dbReference>
<dbReference type="SMART" id="SM00418">
    <property type="entry name" value="HTH_ARSR"/>
    <property type="match status" value="1"/>
</dbReference>
<dbReference type="PANTHER" id="PTHR39168">
    <property type="entry name" value="TRANSCRIPTIONAL REGULATOR-RELATED"/>
    <property type="match status" value="1"/>
</dbReference>
<dbReference type="NCBIfam" id="NF033788">
    <property type="entry name" value="HTH_metalloreg"/>
    <property type="match status" value="1"/>
</dbReference>
<gene>
    <name evidence="2" type="ORF">HNR21_001575</name>
</gene>
<dbReference type="SUPFAM" id="SSF46785">
    <property type="entry name" value="Winged helix' DNA-binding domain"/>
    <property type="match status" value="1"/>
</dbReference>
<dbReference type="InterPro" id="IPR001845">
    <property type="entry name" value="HTH_ArsR_DNA-bd_dom"/>
</dbReference>
<accession>A0A7W3MVK5</accession>
<dbReference type="InterPro" id="IPR052543">
    <property type="entry name" value="HTH_Metal-responsive_Reg"/>
</dbReference>
<reference evidence="2 3" key="1">
    <citation type="submission" date="2020-08" db="EMBL/GenBank/DDBJ databases">
        <title>Sequencing the genomes of 1000 actinobacteria strains.</title>
        <authorList>
            <person name="Klenk H.-P."/>
        </authorList>
    </citation>
    <scope>NUCLEOTIDE SEQUENCE [LARGE SCALE GENOMIC DNA]</scope>
    <source>
        <strain evidence="2 3">DSM 45823</strain>
    </source>
</reference>
<dbReference type="InterPro" id="IPR036388">
    <property type="entry name" value="WH-like_DNA-bd_sf"/>
</dbReference>
<dbReference type="GO" id="GO:0010288">
    <property type="term" value="P:response to lead ion"/>
    <property type="evidence" value="ECO:0007669"/>
    <property type="project" value="TreeGrafter"/>
</dbReference>
<dbReference type="GO" id="GO:0003677">
    <property type="term" value="F:DNA binding"/>
    <property type="evidence" value="ECO:0007669"/>
    <property type="project" value="UniProtKB-KW"/>
</dbReference>
<dbReference type="Pfam" id="PF12840">
    <property type="entry name" value="HTH_20"/>
    <property type="match status" value="1"/>
</dbReference>
<protein>
    <submittedName>
        <fullName evidence="2">DNA-binding transcriptional ArsR family regulator</fullName>
    </submittedName>
</protein>
<dbReference type="InterPro" id="IPR011991">
    <property type="entry name" value="ArsR-like_HTH"/>
</dbReference>
<dbReference type="RefSeq" id="WP_182704644.1">
    <property type="nucleotide sequence ID" value="NZ_JACJII010000001.1"/>
</dbReference>
<dbReference type="InterPro" id="IPR036390">
    <property type="entry name" value="WH_DNA-bd_sf"/>
</dbReference>
<comment type="caution">
    <text evidence="2">The sequence shown here is derived from an EMBL/GenBank/DDBJ whole genome shotgun (WGS) entry which is preliminary data.</text>
</comment>
<evidence type="ECO:0000313" key="2">
    <source>
        <dbReference type="EMBL" id="MBA9002693.1"/>
    </source>
</evidence>
<proteinExistence type="predicted"/>
<dbReference type="PRINTS" id="PR00778">
    <property type="entry name" value="HTHARSR"/>
</dbReference>
<evidence type="ECO:0000259" key="1">
    <source>
        <dbReference type="PROSITE" id="PS50987"/>
    </source>
</evidence>
<dbReference type="GO" id="GO:0046686">
    <property type="term" value="P:response to cadmium ion"/>
    <property type="evidence" value="ECO:0007669"/>
    <property type="project" value="TreeGrafter"/>
</dbReference>
<name>A0A7W3MVK5_9ACTN</name>
<dbReference type="GO" id="GO:0032791">
    <property type="term" value="F:lead ion binding"/>
    <property type="evidence" value="ECO:0007669"/>
    <property type="project" value="TreeGrafter"/>
</dbReference>
<dbReference type="AlphaFoldDB" id="A0A7W3MVK5"/>
<dbReference type="Gene3D" id="1.10.10.10">
    <property type="entry name" value="Winged helix-like DNA-binding domain superfamily/Winged helix DNA-binding domain"/>
    <property type="match status" value="1"/>
</dbReference>
<dbReference type="GO" id="GO:0003700">
    <property type="term" value="F:DNA-binding transcription factor activity"/>
    <property type="evidence" value="ECO:0007669"/>
    <property type="project" value="InterPro"/>
</dbReference>
<dbReference type="GO" id="GO:0097063">
    <property type="term" value="F:cadmium ion sensor activity"/>
    <property type="evidence" value="ECO:0007669"/>
    <property type="project" value="TreeGrafter"/>
</dbReference>
<feature type="domain" description="HTH arsR-type" evidence="1">
    <location>
        <begin position="1"/>
        <end position="94"/>
    </location>
</feature>
<organism evidence="2 3">
    <name type="scientific">Thermomonospora cellulosilytica</name>
    <dbReference type="NCBI Taxonomy" id="1411118"/>
    <lineage>
        <taxon>Bacteria</taxon>
        <taxon>Bacillati</taxon>
        <taxon>Actinomycetota</taxon>
        <taxon>Actinomycetes</taxon>
        <taxon>Streptosporangiales</taxon>
        <taxon>Thermomonosporaceae</taxon>
        <taxon>Thermomonospora</taxon>
    </lineage>
</organism>
<sequence>MGVDVDISVPARLIAEPARARMLAGLVGGAALPAGELARLAGVSASTASEHLKTLVAHGFVTVERSGRHRYYRLAGADVAYALEALRVVAPEIPVTSLRGHRAAAELRAGRSCYDHMAGALGLRVTRLLVRAEVVQGTLRAGATAGLRLDGRAGRAVVERFGLRDVEGSPRRPLVRGCLDWTERRPHLAGRLGAHLLTVFRERGWVADGRRSRALRLTDEGEETLASLEDSLEEG</sequence>
<dbReference type="PANTHER" id="PTHR39168:SF1">
    <property type="entry name" value="TRANSCRIPTIONAL REGULATORY PROTEIN"/>
    <property type="match status" value="1"/>
</dbReference>
<dbReference type="EMBL" id="JACJII010000001">
    <property type="protein sequence ID" value="MBA9002693.1"/>
    <property type="molecule type" value="Genomic_DNA"/>
</dbReference>
<dbReference type="PROSITE" id="PS50987">
    <property type="entry name" value="HTH_ARSR_2"/>
    <property type="match status" value="1"/>
</dbReference>
<dbReference type="Proteomes" id="UP000539313">
    <property type="component" value="Unassembled WGS sequence"/>
</dbReference>
<keyword evidence="2" id="KW-0238">DNA-binding</keyword>
<keyword evidence="3" id="KW-1185">Reference proteome</keyword>